<dbReference type="PANTHER" id="PTHR12268">
    <property type="entry name" value="E3 UBIQUITIN-PROTEIN LIGASE KCMF1"/>
    <property type="match status" value="1"/>
</dbReference>
<dbReference type="PANTHER" id="PTHR12268:SF26">
    <property type="entry name" value="UTROPHIN"/>
    <property type="match status" value="1"/>
</dbReference>
<dbReference type="GO" id="GO:0005886">
    <property type="term" value="C:plasma membrane"/>
    <property type="evidence" value="ECO:0007669"/>
    <property type="project" value="TreeGrafter"/>
</dbReference>
<protein>
    <submittedName>
        <fullName evidence="1">Uncharacterized protein</fullName>
    </submittedName>
</protein>
<name>A0AAN8QMW8_9TELE</name>
<sequence length="142" mass="15757">MLSPLQRPVSSPWTHHVAQQQQLSVSVVPSAVQMASLMSEDPHYQTPNSPELVVPTDLNNMAMELAEWLLLITQMLKSNIVTVGDTDEIRTSMGRLHVTKSDLVLRHPQLGDIFTLAQNIKNKTSNLDIRTSITEKCIGESA</sequence>
<proteinExistence type="predicted"/>
<dbReference type="AlphaFoldDB" id="A0AAN8QMW8"/>
<gene>
    <name evidence="1" type="ORF">J4Q44_G00347630</name>
</gene>
<evidence type="ECO:0000313" key="2">
    <source>
        <dbReference type="Proteomes" id="UP001356427"/>
    </source>
</evidence>
<reference evidence="1 2" key="1">
    <citation type="submission" date="2021-04" db="EMBL/GenBank/DDBJ databases">
        <authorList>
            <person name="De Guttry C."/>
            <person name="Zahm M."/>
            <person name="Klopp C."/>
            <person name="Cabau C."/>
            <person name="Louis A."/>
            <person name="Berthelot C."/>
            <person name="Parey E."/>
            <person name="Roest Crollius H."/>
            <person name="Montfort J."/>
            <person name="Robinson-Rechavi M."/>
            <person name="Bucao C."/>
            <person name="Bouchez O."/>
            <person name="Gislard M."/>
            <person name="Lluch J."/>
            <person name="Milhes M."/>
            <person name="Lampietro C."/>
            <person name="Lopez Roques C."/>
            <person name="Donnadieu C."/>
            <person name="Braasch I."/>
            <person name="Desvignes T."/>
            <person name="Postlethwait J."/>
            <person name="Bobe J."/>
            <person name="Wedekind C."/>
            <person name="Guiguen Y."/>
        </authorList>
    </citation>
    <scope>NUCLEOTIDE SEQUENCE [LARGE SCALE GENOMIC DNA]</scope>
    <source>
        <strain evidence="1">Cs_M1</strain>
        <tissue evidence="1">Blood</tissue>
    </source>
</reference>
<dbReference type="GO" id="GO:0099536">
    <property type="term" value="P:synaptic signaling"/>
    <property type="evidence" value="ECO:0007669"/>
    <property type="project" value="TreeGrafter"/>
</dbReference>
<dbReference type="EMBL" id="JAGTTL010000034">
    <property type="protein sequence ID" value="KAK6295537.1"/>
    <property type="molecule type" value="Genomic_DNA"/>
</dbReference>
<organism evidence="1 2">
    <name type="scientific">Coregonus suidteri</name>
    <dbReference type="NCBI Taxonomy" id="861788"/>
    <lineage>
        <taxon>Eukaryota</taxon>
        <taxon>Metazoa</taxon>
        <taxon>Chordata</taxon>
        <taxon>Craniata</taxon>
        <taxon>Vertebrata</taxon>
        <taxon>Euteleostomi</taxon>
        <taxon>Actinopterygii</taxon>
        <taxon>Neopterygii</taxon>
        <taxon>Teleostei</taxon>
        <taxon>Protacanthopterygii</taxon>
        <taxon>Salmoniformes</taxon>
        <taxon>Salmonidae</taxon>
        <taxon>Coregoninae</taxon>
        <taxon>Coregonus</taxon>
    </lineage>
</organism>
<dbReference type="InterPro" id="IPR050774">
    <property type="entry name" value="KCMF1/Dystrophin"/>
</dbReference>
<evidence type="ECO:0000313" key="1">
    <source>
        <dbReference type="EMBL" id="KAK6295537.1"/>
    </source>
</evidence>
<accession>A0AAN8QMW8</accession>
<dbReference type="GO" id="GO:0045202">
    <property type="term" value="C:synapse"/>
    <property type="evidence" value="ECO:0007669"/>
    <property type="project" value="GOC"/>
</dbReference>
<comment type="caution">
    <text evidence="1">The sequence shown here is derived from an EMBL/GenBank/DDBJ whole genome shotgun (WGS) entry which is preliminary data.</text>
</comment>
<dbReference type="Proteomes" id="UP001356427">
    <property type="component" value="Unassembled WGS sequence"/>
</dbReference>
<keyword evidence="2" id="KW-1185">Reference proteome</keyword>